<dbReference type="RefSeq" id="WP_205043458.1">
    <property type="nucleotide sequence ID" value="NZ_CAJVAX010000001.1"/>
</dbReference>
<accession>A0A9W4E7F8</accession>
<evidence type="ECO:0000313" key="3">
    <source>
        <dbReference type="Proteomes" id="UP001153328"/>
    </source>
</evidence>
<sequence>MTFEPENEQLRAAFTEAAGGVRPSPVPLAAIERRGRARRRRKGVGLALAGGLLAASSAVTALHVAGSPAPGRPPAAAVAVPPLTVALGQQVAAGYGLVVWLTADGKYVQVPGRDVEFTPKVDGAQTSGVNLQAYPVSHGWFVSGVFLGHGRAGRVEITTVDGAVLHTRVLQLPGDPGWGAFFVPLSLPLTAVPGTSPFHIAVTKVAVYDTKGHPITTSTFPG</sequence>
<dbReference type="EMBL" id="CAJVAX010000001">
    <property type="protein sequence ID" value="CAG7608261.1"/>
    <property type="molecule type" value="Genomic_DNA"/>
</dbReference>
<dbReference type="Proteomes" id="UP001153328">
    <property type="component" value="Unassembled WGS sequence"/>
</dbReference>
<feature type="transmembrane region" description="Helical" evidence="1">
    <location>
        <begin position="43"/>
        <end position="65"/>
    </location>
</feature>
<dbReference type="AlphaFoldDB" id="A0A9W4E7F8"/>
<reference evidence="2" key="1">
    <citation type="submission" date="2021-06" db="EMBL/GenBank/DDBJ databases">
        <authorList>
            <person name="Arsene-Ploetze F."/>
        </authorList>
    </citation>
    <scope>NUCLEOTIDE SEQUENCE</scope>
    <source>
        <strain evidence="2">SBRY1</strain>
    </source>
</reference>
<keyword evidence="3" id="KW-1185">Reference proteome</keyword>
<keyword evidence="1" id="KW-0812">Transmembrane</keyword>
<keyword evidence="1" id="KW-1133">Transmembrane helix</keyword>
<evidence type="ECO:0000256" key="1">
    <source>
        <dbReference type="SAM" id="Phobius"/>
    </source>
</evidence>
<protein>
    <submittedName>
        <fullName evidence="2">Uncharacterized protein</fullName>
    </submittedName>
</protein>
<evidence type="ECO:0000313" key="2">
    <source>
        <dbReference type="EMBL" id="CAG7608261.1"/>
    </source>
</evidence>
<keyword evidence="1" id="KW-0472">Membrane</keyword>
<organism evidence="2 3">
    <name type="scientific">Actinacidiphila bryophytorum</name>
    <dbReference type="NCBI Taxonomy" id="1436133"/>
    <lineage>
        <taxon>Bacteria</taxon>
        <taxon>Bacillati</taxon>
        <taxon>Actinomycetota</taxon>
        <taxon>Actinomycetes</taxon>
        <taxon>Kitasatosporales</taxon>
        <taxon>Streptomycetaceae</taxon>
        <taxon>Actinacidiphila</taxon>
    </lineage>
</organism>
<gene>
    <name evidence="2" type="ORF">SBRY_11124</name>
</gene>
<proteinExistence type="predicted"/>
<comment type="caution">
    <text evidence="2">The sequence shown here is derived from an EMBL/GenBank/DDBJ whole genome shotgun (WGS) entry which is preliminary data.</text>
</comment>
<name>A0A9W4E7F8_9ACTN</name>